<name>A0A3A9YXV6_9ACTN</name>
<keyword evidence="1" id="KW-0597">Phosphoprotein</keyword>
<evidence type="ECO:0000313" key="4">
    <source>
        <dbReference type="Proteomes" id="UP000272474"/>
    </source>
</evidence>
<dbReference type="InterPro" id="IPR008984">
    <property type="entry name" value="SMAD_FHA_dom_sf"/>
</dbReference>
<dbReference type="OrthoDB" id="3971424at2"/>
<dbReference type="PROSITE" id="PS50006">
    <property type="entry name" value="FHA_DOMAIN"/>
    <property type="match status" value="1"/>
</dbReference>
<dbReference type="Gene3D" id="2.60.200.20">
    <property type="match status" value="1"/>
</dbReference>
<dbReference type="SUPFAM" id="SSF49879">
    <property type="entry name" value="SMAD/FHA domain"/>
    <property type="match status" value="1"/>
</dbReference>
<sequence>MERHLAATHEEADALVDLSNVLRDERLGGHHPRSLHRLRLVLDALADRAGDRAVRVHAVADRSLRRAGGAFPGPAEPALLARWAGRGLIEEAGDADEPLLDLAEVTGLPVISRDDFRDFRTSHPWIQGNTTQFLAPAREGDRVVLRERDMGIRTPAQISRKIEESDLKAHGLLAGRHRRPMREIVTRHWRCPERGCALYDRRRGSQVRLPLMRHGVPVCELHRAPLADDGPRTGIVQLKLLVDGACVHRFTLDADTTVEIGRAPDAGGIALYRLLPEELARRVSRRHLIATVTGGDLTLRNLSSRGTRLLRPGAPGPVPLSADRGVPFHVNDIAELTPGAALTRSARRYPAEIAAAWRRSGAKAPARGPAHADTEWL</sequence>
<protein>
    <submittedName>
        <fullName evidence="3">FHA domain-containing protein</fullName>
    </submittedName>
</protein>
<gene>
    <name evidence="3" type="ORF">D7294_17255</name>
</gene>
<organism evidence="3 4">
    <name type="scientific">Streptomyces hoynatensis</name>
    <dbReference type="NCBI Taxonomy" id="1141874"/>
    <lineage>
        <taxon>Bacteria</taxon>
        <taxon>Bacillati</taxon>
        <taxon>Actinomycetota</taxon>
        <taxon>Actinomycetes</taxon>
        <taxon>Kitasatosporales</taxon>
        <taxon>Streptomycetaceae</taxon>
        <taxon>Streptomyces</taxon>
    </lineage>
</organism>
<evidence type="ECO:0000256" key="1">
    <source>
        <dbReference type="ARBA" id="ARBA00022553"/>
    </source>
</evidence>
<dbReference type="AlphaFoldDB" id="A0A3A9YXV6"/>
<evidence type="ECO:0000313" key="3">
    <source>
        <dbReference type="EMBL" id="RKN40952.1"/>
    </source>
</evidence>
<dbReference type="Proteomes" id="UP000272474">
    <property type="component" value="Unassembled WGS sequence"/>
</dbReference>
<reference evidence="3 4" key="1">
    <citation type="journal article" date="2014" name="Int. J. Syst. Evol. Microbiol.">
        <title>Streptomyces hoynatensis sp. nov., isolated from deep marine sediment.</title>
        <authorList>
            <person name="Veyisoglu A."/>
            <person name="Sahin N."/>
        </authorList>
    </citation>
    <scope>NUCLEOTIDE SEQUENCE [LARGE SCALE GENOMIC DNA]</scope>
    <source>
        <strain evidence="3 4">KCTC 29097</strain>
    </source>
</reference>
<proteinExistence type="predicted"/>
<feature type="domain" description="FHA" evidence="2">
    <location>
        <begin position="258"/>
        <end position="309"/>
    </location>
</feature>
<dbReference type="EMBL" id="RBAL01000009">
    <property type="protein sequence ID" value="RKN40952.1"/>
    <property type="molecule type" value="Genomic_DNA"/>
</dbReference>
<dbReference type="InterPro" id="IPR000253">
    <property type="entry name" value="FHA_dom"/>
</dbReference>
<comment type="caution">
    <text evidence="3">The sequence shown here is derived from an EMBL/GenBank/DDBJ whole genome shotgun (WGS) entry which is preliminary data.</text>
</comment>
<keyword evidence="4" id="KW-1185">Reference proteome</keyword>
<dbReference type="CDD" id="cd00060">
    <property type="entry name" value="FHA"/>
    <property type="match status" value="1"/>
</dbReference>
<accession>A0A3A9YXV6</accession>
<evidence type="ECO:0000259" key="2">
    <source>
        <dbReference type="PROSITE" id="PS50006"/>
    </source>
</evidence>